<keyword evidence="6" id="KW-0238">DNA-binding</keyword>
<evidence type="ECO:0000256" key="7">
    <source>
        <dbReference type="ARBA" id="ARBA00023155"/>
    </source>
</evidence>
<evidence type="ECO:0000256" key="1">
    <source>
        <dbReference type="ARBA" id="ARBA00004123"/>
    </source>
</evidence>
<feature type="region of interest" description="Disordered" evidence="10">
    <location>
        <begin position="51"/>
        <end position="86"/>
    </location>
</feature>
<evidence type="ECO:0000256" key="6">
    <source>
        <dbReference type="ARBA" id="ARBA00023125"/>
    </source>
</evidence>
<dbReference type="EMBL" id="CM026432">
    <property type="protein sequence ID" value="KAG0556221.1"/>
    <property type="molecule type" value="Genomic_DNA"/>
</dbReference>
<evidence type="ECO:0000256" key="9">
    <source>
        <dbReference type="ARBA" id="ARBA00023242"/>
    </source>
</evidence>
<keyword evidence="13" id="KW-1185">Reference proteome</keyword>
<keyword evidence="2" id="KW-0479">Metal-binding</keyword>
<dbReference type="PROSITE" id="PS51523">
    <property type="entry name" value="ZF_HD_DIMER"/>
    <property type="match status" value="1"/>
</dbReference>
<dbReference type="NCBIfam" id="TIGR01566">
    <property type="entry name" value="ZF_HD_prot_N"/>
    <property type="match status" value="1"/>
</dbReference>
<name>A0A8T0GAP7_CERPU</name>
<keyword evidence="4" id="KW-0862">Zinc</keyword>
<feature type="domain" description="ZF-HD dimerization-type" evidence="11">
    <location>
        <begin position="168"/>
        <end position="218"/>
    </location>
</feature>
<comment type="subcellular location">
    <subcellularLocation>
        <location evidence="1">Nucleus</location>
    </subcellularLocation>
</comment>
<keyword evidence="7" id="KW-0371">Homeobox</keyword>
<keyword evidence="8" id="KW-0804">Transcription</keyword>
<evidence type="ECO:0000256" key="8">
    <source>
        <dbReference type="ARBA" id="ARBA00023163"/>
    </source>
</evidence>
<evidence type="ECO:0000256" key="4">
    <source>
        <dbReference type="ARBA" id="ARBA00022833"/>
    </source>
</evidence>
<dbReference type="SUPFAM" id="SSF46689">
    <property type="entry name" value="Homeodomain-like"/>
    <property type="match status" value="1"/>
</dbReference>
<feature type="region of interest" description="Disordered" evidence="10">
    <location>
        <begin position="95"/>
        <end position="114"/>
    </location>
</feature>
<dbReference type="PANTHER" id="PTHR31948:SF171">
    <property type="entry name" value="HOMEOBOX DOMAIN-CONTAINING PROTEIN"/>
    <property type="match status" value="1"/>
</dbReference>
<dbReference type="GO" id="GO:0000976">
    <property type="term" value="F:transcription cis-regulatory region binding"/>
    <property type="evidence" value="ECO:0007669"/>
    <property type="project" value="TreeGrafter"/>
</dbReference>
<protein>
    <recommendedName>
        <fullName evidence="11">ZF-HD dimerization-type domain-containing protein</fullName>
    </recommendedName>
</protein>
<sequence>MDLATSALELSNSGHNNMSQQQSAVSPVSPLRPAPIPSSQMMPLAVSNYYTTPPTLLHHHGQQQQPPQPQQLQQQQQQQHDGPNNATKLKLTHAASGNGLGSSLVAKSNEHKTNDQVVTDQAREILRQAVVSATSGFTENAGGGAVKSGAVNVAPKAENAKSKGAVRYRECQKNHAASIGGHAMDGCGEFMPSGGRDDDIDSLRCAACDCHRNFHRREVEGEVSCDCKVRKLPKPGHGSPLQPTALMSHPGTQTLALTAGPNQMTPLAMAAAMSAGGPTDSDEQDDGPGNIVTSAGAMHLSMRSPSAIKKRFRTKFTTDQKDQMSAFAEKVGWRIQKHDEGAVQEFCTAVGVKRHVLKVWMHNNKHTVGKKP</sequence>
<keyword evidence="5" id="KW-0805">Transcription regulation</keyword>
<comment type="caution">
    <text evidence="12">The sequence shown here is derived from an EMBL/GenBank/DDBJ whole genome shotgun (WGS) entry which is preliminary data.</text>
</comment>
<feature type="compositionally biased region" description="Low complexity" evidence="10">
    <location>
        <begin position="19"/>
        <end position="29"/>
    </location>
</feature>
<accession>A0A8T0GAP7</accession>
<reference evidence="12 13" key="1">
    <citation type="submission" date="2020-06" db="EMBL/GenBank/DDBJ databases">
        <title>WGS assembly of Ceratodon purpureus strain R40.</title>
        <authorList>
            <person name="Carey S.B."/>
            <person name="Jenkins J."/>
            <person name="Shu S."/>
            <person name="Lovell J.T."/>
            <person name="Sreedasyam A."/>
            <person name="Maumus F."/>
            <person name="Tiley G.P."/>
            <person name="Fernandez-Pozo N."/>
            <person name="Barry K."/>
            <person name="Chen C."/>
            <person name="Wang M."/>
            <person name="Lipzen A."/>
            <person name="Daum C."/>
            <person name="Saski C.A."/>
            <person name="Payton A.C."/>
            <person name="Mcbreen J.C."/>
            <person name="Conrad R.E."/>
            <person name="Kollar L.M."/>
            <person name="Olsson S."/>
            <person name="Huttunen S."/>
            <person name="Landis J.B."/>
            <person name="Wickett N.J."/>
            <person name="Johnson M.G."/>
            <person name="Rensing S.A."/>
            <person name="Grimwood J."/>
            <person name="Schmutz J."/>
            <person name="Mcdaniel S.F."/>
        </authorList>
    </citation>
    <scope>NUCLEOTIDE SEQUENCE [LARGE SCALE GENOMIC DNA]</scope>
    <source>
        <strain evidence="12 13">R40</strain>
    </source>
</reference>
<gene>
    <name evidence="12" type="ORF">KC19_11G036000</name>
</gene>
<feature type="compositionally biased region" description="Low complexity" evidence="10">
    <location>
        <begin position="62"/>
        <end position="79"/>
    </location>
</feature>
<keyword evidence="9" id="KW-0539">Nucleus</keyword>
<evidence type="ECO:0000256" key="3">
    <source>
        <dbReference type="ARBA" id="ARBA00022771"/>
    </source>
</evidence>
<evidence type="ECO:0000256" key="2">
    <source>
        <dbReference type="ARBA" id="ARBA00022723"/>
    </source>
</evidence>
<dbReference type="AlphaFoldDB" id="A0A8T0GAP7"/>
<dbReference type="NCBIfam" id="TIGR01565">
    <property type="entry name" value="homeo_ZF_HD"/>
    <property type="match status" value="1"/>
</dbReference>
<dbReference type="InterPro" id="IPR006455">
    <property type="entry name" value="Homeodomain_ZF_HD"/>
</dbReference>
<feature type="region of interest" description="Disordered" evidence="10">
    <location>
        <begin position="12"/>
        <end position="39"/>
    </location>
</feature>
<evidence type="ECO:0000256" key="10">
    <source>
        <dbReference type="SAM" id="MobiDB-lite"/>
    </source>
</evidence>
<evidence type="ECO:0000259" key="11">
    <source>
        <dbReference type="PROSITE" id="PS51523"/>
    </source>
</evidence>
<evidence type="ECO:0000313" key="12">
    <source>
        <dbReference type="EMBL" id="KAG0556221.1"/>
    </source>
</evidence>
<dbReference type="PANTHER" id="PTHR31948">
    <property type="entry name" value="ZINC-FINGER HOMEODOMAIN PROTEIN 2"/>
    <property type="match status" value="1"/>
</dbReference>
<evidence type="ECO:0000256" key="5">
    <source>
        <dbReference type="ARBA" id="ARBA00023015"/>
    </source>
</evidence>
<proteinExistence type="predicted"/>
<dbReference type="GO" id="GO:0008270">
    <property type="term" value="F:zinc ion binding"/>
    <property type="evidence" value="ECO:0007669"/>
    <property type="project" value="UniProtKB-KW"/>
</dbReference>
<dbReference type="Pfam" id="PF04770">
    <property type="entry name" value="ZF-HD_dimer"/>
    <property type="match status" value="1"/>
</dbReference>
<keyword evidence="3" id="KW-0863">Zinc-finger</keyword>
<dbReference type="Gene3D" id="1.10.10.60">
    <property type="entry name" value="Homeodomain-like"/>
    <property type="match status" value="1"/>
</dbReference>
<dbReference type="GO" id="GO:0050793">
    <property type="term" value="P:regulation of developmental process"/>
    <property type="evidence" value="ECO:0007669"/>
    <property type="project" value="TreeGrafter"/>
</dbReference>
<dbReference type="GO" id="GO:0005634">
    <property type="term" value="C:nucleus"/>
    <property type="evidence" value="ECO:0007669"/>
    <property type="project" value="UniProtKB-SubCell"/>
</dbReference>
<organism evidence="12 13">
    <name type="scientific">Ceratodon purpureus</name>
    <name type="common">Fire moss</name>
    <name type="synonym">Dicranum purpureum</name>
    <dbReference type="NCBI Taxonomy" id="3225"/>
    <lineage>
        <taxon>Eukaryota</taxon>
        <taxon>Viridiplantae</taxon>
        <taxon>Streptophyta</taxon>
        <taxon>Embryophyta</taxon>
        <taxon>Bryophyta</taxon>
        <taxon>Bryophytina</taxon>
        <taxon>Bryopsida</taxon>
        <taxon>Dicranidae</taxon>
        <taxon>Pseudoditrichales</taxon>
        <taxon>Ditrichaceae</taxon>
        <taxon>Ceratodon</taxon>
    </lineage>
</organism>
<dbReference type="FunFam" id="1.10.10.60:FF:000257">
    <property type="entry name" value="Zinc-finger homeodomain protein 2"/>
    <property type="match status" value="1"/>
</dbReference>
<evidence type="ECO:0000313" key="13">
    <source>
        <dbReference type="Proteomes" id="UP000822688"/>
    </source>
</evidence>
<dbReference type="InterPro" id="IPR006456">
    <property type="entry name" value="ZF_HD_homeobox_Cys/His_dimer"/>
</dbReference>
<dbReference type="Proteomes" id="UP000822688">
    <property type="component" value="Chromosome 11"/>
</dbReference>
<dbReference type="InterPro" id="IPR009057">
    <property type="entry name" value="Homeodomain-like_sf"/>
</dbReference>
<dbReference type="GO" id="GO:0003700">
    <property type="term" value="F:DNA-binding transcription factor activity"/>
    <property type="evidence" value="ECO:0007669"/>
    <property type="project" value="TreeGrafter"/>
</dbReference>